<evidence type="ECO:0000313" key="2">
    <source>
        <dbReference type="EMBL" id="SVE11270.1"/>
    </source>
</evidence>
<dbReference type="AlphaFoldDB" id="A0A383AUR7"/>
<proteinExistence type="predicted"/>
<feature type="domain" description="dATP/dGTP diphosphohydrolase N-terminal" evidence="1">
    <location>
        <begin position="13"/>
        <end position="103"/>
    </location>
</feature>
<evidence type="ECO:0000259" key="1">
    <source>
        <dbReference type="Pfam" id="PF18909"/>
    </source>
</evidence>
<dbReference type="EMBL" id="UINC01194937">
    <property type="protein sequence ID" value="SVE11270.1"/>
    <property type="molecule type" value="Genomic_DNA"/>
</dbReference>
<protein>
    <recommendedName>
        <fullName evidence="1">dATP/dGTP diphosphohydrolase N-terminal domain-containing protein</fullName>
    </recommendedName>
</protein>
<reference evidence="2" key="1">
    <citation type="submission" date="2018-05" db="EMBL/GenBank/DDBJ databases">
        <authorList>
            <person name="Lanie J.A."/>
            <person name="Ng W.-L."/>
            <person name="Kazmierczak K.M."/>
            <person name="Andrzejewski T.M."/>
            <person name="Davidsen T.M."/>
            <person name="Wayne K.J."/>
            <person name="Tettelin H."/>
            <person name="Glass J.I."/>
            <person name="Rusch D."/>
            <person name="Podicherti R."/>
            <person name="Tsui H.-C.T."/>
            <person name="Winkler M.E."/>
        </authorList>
    </citation>
    <scope>NUCLEOTIDE SEQUENCE</scope>
</reference>
<feature type="non-terminal residue" evidence="2">
    <location>
        <position position="1"/>
    </location>
</feature>
<accession>A0A383AUR7</accession>
<dbReference type="Pfam" id="PF18909">
    <property type="entry name" value="dGTP_diPhyd_N"/>
    <property type="match status" value="1"/>
</dbReference>
<dbReference type="InterPro" id="IPR044038">
    <property type="entry name" value="dATP/dGTP_diPOhydrolase_N"/>
</dbReference>
<gene>
    <name evidence="2" type="ORF">METZ01_LOCUS464124</name>
</gene>
<sequence>SVPKKKVYETGASRSDDVEGVRYDLVPAEGVEAVAQAMHEGAESHGDHNWKKGLKDSVLINHALRHIYIYLKEGHQVEDHIGHACANLMMLKWNEKHLPEFNDLGASWHIEAGSDKLKPNIKDIEKNG</sequence>
<name>A0A383AUR7_9ZZZZ</name>
<organism evidence="2">
    <name type="scientific">marine metagenome</name>
    <dbReference type="NCBI Taxonomy" id="408172"/>
    <lineage>
        <taxon>unclassified sequences</taxon>
        <taxon>metagenomes</taxon>
        <taxon>ecological metagenomes</taxon>
    </lineage>
</organism>